<dbReference type="GO" id="GO:0005634">
    <property type="term" value="C:nucleus"/>
    <property type="evidence" value="ECO:0007669"/>
    <property type="project" value="TreeGrafter"/>
</dbReference>
<feature type="compositionally biased region" description="Basic and acidic residues" evidence="1">
    <location>
        <begin position="238"/>
        <end position="261"/>
    </location>
</feature>
<dbReference type="SMART" id="SM00751">
    <property type="entry name" value="BSD"/>
    <property type="match status" value="1"/>
</dbReference>
<gene>
    <name evidence="3" type="ORF">BCR43DRAFT_493600</name>
</gene>
<feature type="compositionally biased region" description="Basic and acidic residues" evidence="1">
    <location>
        <begin position="194"/>
        <end position="209"/>
    </location>
</feature>
<organism evidence="3 4">
    <name type="scientific">Syncephalastrum racemosum</name>
    <name type="common">Filamentous fungus</name>
    <dbReference type="NCBI Taxonomy" id="13706"/>
    <lineage>
        <taxon>Eukaryota</taxon>
        <taxon>Fungi</taxon>
        <taxon>Fungi incertae sedis</taxon>
        <taxon>Mucoromycota</taxon>
        <taxon>Mucoromycotina</taxon>
        <taxon>Mucoromycetes</taxon>
        <taxon>Mucorales</taxon>
        <taxon>Syncephalastraceae</taxon>
        <taxon>Syncephalastrum</taxon>
    </lineage>
</organism>
<dbReference type="PROSITE" id="PS50858">
    <property type="entry name" value="BSD"/>
    <property type="match status" value="1"/>
</dbReference>
<dbReference type="PANTHER" id="PTHR16019">
    <property type="entry name" value="SYNAPSE-ASSOCIATED PROTEIN"/>
    <property type="match status" value="1"/>
</dbReference>
<dbReference type="InParanoid" id="A0A1X2HAT9"/>
<comment type="caution">
    <text evidence="3">The sequence shown here is derived from an EMBL/GenBank/DDBJ whole genome shotgun (WGS) entry which is preliminary data.</text>
</comment>
<dbReference type="InterPro" id="IPR035925">
    <property type="entry name" value="BSD_dom_sf"/>
</dbReference>
<dbReference type="Gene3D" id="1.10.3970.10">
    <property type="entry name" value="BSD domain"/>
    <property type="match status" value="1"/>
</dbReference>
<dbReference type="PANTHER" id="PTHR16019:SF6">
    <property type="entry name" value="SYNAPSE-ASSOCIATED PROTEIN 1"/>
    <property type="match status" value="1"/>
</dbReference>
<feature type="region of interest" description="Disordered" evidence="1">
    <location>
        <begin position="186"/>
        <end position="287"/>
    </location>
</feature>
<dbReference type="InterPro" id="IPR051494">
    <property type="entry name" value="BSD_domain-containing"/>
</dbReference>
<keyword evidence="4" id="KW-1185">Reference proteome</keyword>
<dbReference type="GO" id="GO:0005794">
    <property type="term" value="C:Golgi apparatus"/>
    <property type="evidence" value="ECO:0007669"/>
    <property type="project" value="TreeGrafter"/>
</dbReference>
<reference evidence="3 4" key="1">
    <citation type="submission" date="2016-07" db="EMBL/GenBank/DDBJ databases">
        <title>Pervasive Adenine N6-methylation of Active Genes in Fungi.</title>
        <authorList>
            <consortium name="DOE Joint Genome Institute"/>
            <person name="Mondo S.J."/>
            <person name="Dannebaum R.O."/>
            <person name="Kuo R.C."/>
            <person name="Labutti K."/>
            <person name="Haridas S."/>
            <person name="Kuo A."/>
            <person name="Salamov A."/>
            <person name="Ahrendt S.R."/>
            <person name="Lipzen A."/>
            <person name="Sullivan W."/>
            <person name="Andreopoulos W.B."/>
            <person name="Clum A."/>
            <person name="Lindquist E."/>
            <person name="Daum C."/>
            <person name="Ramamoorthy G.K."/>
            <person name="Gryganskyi A."/>
            <person name="Culley D."/>
            <person name="Magnuson J.K."/>
            <person name="James T.Y."/>
            <person name="O'Malley M.A."/>
            <person name="Stajich J.E."/>
            <person name="Spatafora J.W."/>
            <person name="Visel A."/>
            <person name="Grigoriev I.V."/>
        </authorList>
    </citation>
    <scope>NUCLEOTIDE SEQUENCE [LARGE SCALE GENOMIC DNA]</scope>
    <source>
        <strain evidence="3 4">NRRL 2496</strain>
    </source>
</reference>
<evidence type="ECO:0000313" key="3">
    <source>
        <dbReference type="EMBL" id="ORY95791.1"/>
    </source>
</evidence>
<dbReference type="SUPFAM" id="SSF140383">
    <property type="entry name" value="BSD domain-like"/>
    <property type="match status" value="1"/>
</dbReference>
<feature type="domain" description="BSD" evidence="2">
    <location>
        <begin position="126"/>
        <end position="180"/>
    </location>
</feature>
<accession>A0A1X2HAT9</accession>
<dbReference type="EMBL" id="MCGN01000006">
    <property type="protein sequence ID" value="ORY95791.1"/>
    <property type="molecule type" value="Genomic_DNA"/>
</dbReference>
<dbReference type="Proteomes" id="UP000242180">
    <property type="component" value="Unassembled WGS sequence"/>
</dbReference>
<dbReference type="GO" id="GO:0038203">
    <property type="term" value="P:TORC2 signaling"/>
    <property type="evidence" value="ECO:0007669"/>
    <property type="project" value="TreeGrafter"/>
</dbReference>
<name>A0A1X2HAT9_SYNRA</name>
<evidence type="ECO:0000256" key="1">
    <source>
        <dbReference type="SAM" id="MobiDB-lite"/>
    </source>
</evidence>
<dbReference type="AlphaFoldDB" id="A0A1X2HAT9"/>
<dbReference type="InterPro" id="IPR005607">
    <property type="entry name" value="BSD_dom"/>
</dbReference>
<dbReference type="OrthoDB" id="47923at2759"/>
<dbReference type="Pfam" id="PF03909">
    <property type="entry name" value="BSD"/>
    <property type="match status" value="1"/>
</dbReference>
<protein>
    <recommendedName>
        <fullName evidence="2">BSD domain-containing protein</fullName>
    </recommendedName>
</protein>
<dbReference type="STRING" id="13706.A0A1X2HAT9"/>
<evidence type="ECO:0000259" key="2">
    <source>
        <dbReference type="PROSITE" id="PS50858"/>
    </source>
</evidence>
<sequence length="299" mass="34119">MGESAPSQQSNNSSFFANVTSTWSAITASVQKQTEQGFPDTMKRLNDFSQNVQQRARDLPKSLANLPGTFEAEREQFLRAQAAQGIRHRSELVAPWEGYGPYEREMKRRLLEVSKDQRNFLFSPPDDTDFQFDLKAYEQSAKAALLQDPELDKMRFLLVPQQVQETTFWRNYFYRVTLTKQAVLSEPVPAEPEPADHEEQPAVEKKDEVLFDFGDSDEEGEAKHTKEKQLEENPDASKGTEEPTKPRKEPAAKIEKKKEEAQPETSPGKTKSAPAVDPKEFEGMEDWEVELRKAATEDM</sequence>
<proteinExistence type="predicted"/>
<evidence type="ECO:0000313" key="4">
    <source>
        <dbReference type="Proteomes" id="UP000242180"/>
    </source>
</evidence>
<feature type="compositionally biased region" description="Basic and acidic residues" evidence="1">
    <location>
        <begin position="221"/>
        <end position="231"/>
    </location>
</feature>
<dbReference type="OMA" id="YEGMEDW"/>